<sequence>MDIELKLVLTLVLSLSLFYVLQKLHFTSLKNRTINLLDAGFIRARLDLALRIFAFSLCLALPPLLLFSDVFSLLFPLGICITFCVVASVLISPELTLYPGAKLIITKALFSNTVHLHLAQSYQDFDRQTYQELLQLVSRLPAYRVRQIMLSSPMFYDSSGKLRSFVLLETLLTRKGATLTHAKGRFWQTILGTLSLVMCADTRKKTKRDNIKLTHWHTLYITL</sequence>
<protein>
    <submittedName>
        <fullName evidence="2">Uncharacterized protein</fullName>
    </submittedName>
</protein>
<proteinExistence type="predicted"/>
<evidence type="ECO:0000313" key="3">
    <source>
        <dbReference type="Proteomes" id="UP001489333"/>
    </source>
</evidence>
<accession>A0ABU9UWR9</accession>
<evidence type="ECO:0000313" key="2">
    <source>
        <dbReference type="EMBL" id="MEM6250694.1"/>
    </source>
</evidence>
<gene>
    <name evidence="2" type="ORF">AAGS29_19035</name>
</gene>
<feature type="transmembrane region" description="Helical" evidence="1">
    <location>
        <begin position="48"/>
        <end position="67"/>
    </location>
</feature>
<keyword evidence="1" id="KW-0472">Membrane</keyword>
<keyword evidence="1" id="KW-0812">Transmembrane</keyword>
<dbReference type="RefSeq" id="WP_342902411.1">
    <property type="nucleotide sequence ID" value="NZ_JBCHKU010000034.1"/>
</dbReference>
<name>A0ABU9UWR9_9GAMM</name>
<keyword evidence="3" id="KW-1185">Reference proteome</keyword>
<dbReference type="Proteomes" id="UP001489333">
    <property type="component" value="Unassembled WGS sequence"/>
</dbReference>
<feature type="transmembrane region" description="Helical" evidence="1">
    <location>
        <begin position="6"/>
        <end position="27"/>
    </location>
</feature>
<evidence type="ECO:0000256" key="1">
    <source>
        <dbReference type="SAM" id="Phobius"/>
    </source>
</evidence>
<comment type="caution">
    <text evidence="2">The sequence shown here is derived from an EMBL/GenBank/DDBJ whole genome shotgun (WGS) entry which is preliminary data.</text>
</comment>
<dbReference type="EMBL" id="JBCHKU010000034">
    <property type="protein sequence ID" value="MEM6250694.1"/>
    <property type="molecule type" value="Genomic_DNA"/>
</dbReference>
<feature type="transmembrane region" description="Helical" evidence="1">
    <location>
        <begin position="73"/>
        <end position="92"/>
    </location>
</feature>
<organism evidence="2 3">
    <name type="scientific">Shewanella vaxholmensis</name>
    <dbReference type="NCBI Taxonomy" id="3063535"/>
    <lineage>
        <taxon>Bacteria</taxon>
        <taxon>Pseudomonadati</taxon>
        <taxon>Pseudomonadota</taxon>
        <taxon>Gammaproteobacteria</taxon>
        <taxon>Alteromonadales</taxon>
        <taxon>Shewanellaceae</taxon>
        <taxon>Shewanella</taxon>
    </lineage>
</organism>
<reference evidence="2 3" key="1">
    <citation type="submission" date="2024-04" db="EMBL/GenBank/DDBJ databases">
        <title>Novel Shewanella species isolated from Baltic Sea sediments.</title>
        <authorList>
            <person name="Martin-Rodriguez A.J."/>
            <person name="Fernandez-Juarez V."/>
            <person name="Valeriano V.D."/>
            <person name="Mihindukulasooriya I."/>
            <person name="Ceresnova L."/>
            <person name="Joffre E."/>
            <person name="Jensie-Markopoulos S."/>
            <person name="Moore E.R.B."/>
            <person name="Sjoling A."/>
        </authorList>
    </citation>
    <scope>NUCLEOTIDE SEQUENCE [LARGE SCALE GENOMIC DNA]</scope>
    <source>
        <strain evidence="2 3">VAX-SP0-0CM-1</strain>
    </source>
</reference>
<keyword evidence="1" id="KW-1133">Transmembrane helix</keyword>